<keyword evidence="2" id="KW-0040">ANK repeat</keyword>
<protein>
    <submittedName>
        <fullName evidence="4">Ankyrin repeat</fullName>
    </submittedName>
</protein>
<evidence type="ECO:0000256" key="2">
    <source>
        <dbReference type="PROSITE-ProRule" id="PRU00023"/>
    </source>
</evidence>
<feature type="repeat" description="ANK" evidence="2">
    <location>
        <begin position="654"/>
        <end position="686"/>
    </location>
</feature>
<dbReference type="InterPro" id="IPR056884">
    <property type="entry name" value="NPHP3-like_N"/>
</dbReference>
<evidence type="ECO:0000256" key="1">
    <source>
        <dbReference type="ARBA" id="ARBA00022737"/>
    </source>
</evidence>
<organism evidence="4 5">
    <name type="scientific">Fusarium mundagurra</name>
    <dbReference type="NCBI Taxonomy" id="1567541"/>
    <lineage>
        <taxon>Eukaryota</taxon>
        <taxon>Fungi</taxon>
        <taxon>Dikarya</taxon>
        <taxon>Ascomycota</taxon>
        <taxon>Pezizomycotina</taxon>
        <taxon>Sordariomycetes</taxon>
        <taxon>Hypocreomycetidae</taxon>
        <taxon>Hypocreales</taxon>
        <taxon>Nectriaceae</taxon>
        <taxon>Fusarium</taxon>
        <taxon>Fusarium fujikuroi species complex</taxon>
    </lineage>
</organism>
<sequence>MADPLSIAASIARIISLADAVFRYTFKFSRTASGATDEVHRLNEEINSFSTVMRKLHALACDLEAQGQVFESALRVEHLAQCERTFEKIRKRVTKAVDDFNNPSKWQGLARQLKWPYSVSETKDLLADISRYKDTISLAASADTMRQLQLLLPKQAKYHDETDKVQRNTLEKVEIGTRILLDNQKRTILDFFMSPDSNPQSNLDQSIKWRQPTTGLPGGGTTVLAGAVIQEALSKASAATSSIGVAFYFCDYKNNKTHSPVQVLGAIANQLALQKDESFEVFEKYYQDLHPTRSLSQSPDVDELRASITRMAETFDKTFIIIDGVDECGDKVEEVAIALSELADSADSASIAIFSRDEEEIRIALGMNDFGHIDIAARTEDIVTYIRADMMSRESRGQFIVRDTTVKERIENELVKRADGIFAHTSYLVKQGIKSDKPCVLGKPFELSQTAFIGILEWSKSKFGHEAEFVNTMSFPFLFMLPSPERRNKTFICLSGDMTPSNTNRHLVFHSMIVSWAMHDFTSTIELLAHCLSPSEFEAKQFGIILNESPKSTRSSFKLGLAIEKFNDYLLQSSALNTDWGLSLGQIIWSTAVAMGLSFTKDPTRTISKISLSEEALKDLVLFAIVDENTELLSKYLGDGQIGVSETGCSDRDPKETLLHIAIRNNALNCVDLLLEKGSNACARNSPGCDAVLQCSLQKAVNILHVLVRHDVSLLSVHKGSGWTIWHREALDQDWKPDWRHAVFNANIQETQKGLQMKDSSGAQPLTIALKRLGFGCSHDAEASLLYFISRCSEVPSFWENQDPVFEAAFESRSIRVVQMLFDLGLDPETSGLARVSPLHDLASYDSLHWAEFVKSLSPHALTSRRFGRFPFGAYIKKCIENCAIPNPTILDELIFDGLFECQEGQINAWADLCACDYLFGAFYFFDNKFKAFQQSLLYSVKHGCIEAYESSTGQCGLEPYFGLLGRVADSRVLATDVKALDMMARSTYWDPKSKLAMDFMKTILLTLDLDTVKLLLENGVPASVPMGGESVVQNLNRIGSFKSSELLQEVLQASKKQDIKIEWDAPFSFQFTWQDTEWNERMSAFQLSIYNGYDECVRFFLRTRLANIWSKTDTGLTALHLAAMRGNEKVVSSLIEYGFNITALDTSSAPPSIKLKKVKPVSLLTQLGVAIKNSDLSLCQALRLSDCPLEIPIPGTKGLSPLALSFQRGELKIAKWLLDQGVSVLYFHIEPYNMRAPIIIAAGLDRLAPLLPTLMDRFTQQNGNWDYCAPKLLRAAIDSGNEKGIEIHLSYLDKHFSDRSTLCQVLARPLPYWGPSCRKGTFQLLHQVASGGNIMMAKVLLENGAVSDAVDSFGNTCMSLATTPEMVEMLLKFGGSPTPLLVENLSVYLASAGKRMSRAAESLVRTVEDQTGCPSSKWLDTSLPVFSDGHKASRRSCKTIAQLTTLDSNTEVPGGVVSFLLSSPNGRALRDLLGSNTMLRKLEPFAW</sequence>
<dbReference type="InterPro" id="IPR002110">
    <property type="entry name" value="Ankyrin_rpt"/>
</dbReference>
<evidence type="ECO:0000259" key="3">
    <source>
        <dbReference type="Pfam" id="PF24883"/>
    </source>
</evidence>
<evidence type="ECO:0000313" key="4">
    <source>
        <dbReference type="EMBL" id="KAF5716134.1"/>
    </source>
</evidence>
<reference evidence="4 5" key="1">
    <citation type="submission" date="2020-05" db="EMBL/GenBank/DDBJ databases">
        <title>Identification and distribution of gene clusters putatively required for synthesis of sphingolipid metabolism inhibitors in phylogenetically diverse species of the filamentous fungus Fusarium.</title>
        <authorList>
            <person name="Kim H.-S."/>
            <person name="Busman M."/>
            <person name="Brown D.W."/>
            <person name="Divon H."/>
            <person name="Uhlig S."/>
            <person name="Proctor R.H."/>
        </authorList>
    </citation>
    <scope>NUCLEOTIDE SEQUENCE [LARGE SCALE GENOMIC DNA]</scope>
    <source>
        <strain evidence="4 5">NRRL 66235</strain>
    </source>
</reference>
<dbReference type="Gene3D" id="3.40.50.300">
    <property type="entry name" value="P-loop containing nucleotide triphosphate hydrolases"/>
    <property type="match status" value="1"/>
</dbReference>
<dbReference type="PANTHER" id="PTHR10039:SF16">
    <property type="entry name" value="GPI INOSITOL-DEACYLASE"/>
    <property type="match status" value="1"/>
</dbReference>
<dbReference type="Pfam" id="PF00023">
    <property type="entry name" value="Ank"/>
    <property type="match status" value="1"/>
</dbReference>
<keyword evidence="1" id="KW-0677">Repeat</keyword>
<dbReference type="Proteomes" id="UP000544331">
    <property type="component" value="Unassembled WGS sequence"/>
</dbReference>
<dbReference type="InterPro" id="IPR027417">
    <property type="entry name" value="P-loop_NTPase"/>
</dbReference>
<dbReference type="Pfam" id="PF24883">
    <property type="entry name" value="NPHP3_N"/>
    <property type="match status" value="1"/>
</dbReference>
<dbReference type="SMART" id="SM00248">
    <property type="entry name" value="ANK"/>
    <property type="match status" value="7"/>
</dbReference>
<comment type="caution">
    <text evidence="4">The sequence shown here is derived from an EMBL/GenBank/DDBJ whole genome shotgun (WGS) entry which is preliminary data.</text>
</comment>
<dbReference type="InterPro" id="IPR036770">
    <property type="entry name" value="Ankyrin_rpt-contain_sf"/>
</dbReference>
<dbReference type="PROSITE" id="PS50297">
    <property type="entry name" value="ANK_REP_REGION"/>
    <property type="match status" value="2"/>
</dbReference>
<accession>A0A8H5YPY0</accession>
<gene>
    <name evidence="4" type="ORF">FMUND_6477</name>
</gene>
<dbReference type="Pfam" id="PF12796">
    <property type="entry name" value="Ank_2"/>
    <property type="match status" value="1"/>
</dbReference>
<proteinExistence type="predicted"/>
<dbReference type="OrthoDB" id="5099902at2759"/>
<evidence type="ECO:0000313" key="5">
    <source>
        <dbReference type="Proteomes" id="UP000544331"/>
    </source>
</evidence>
<dbReference type="Gene3D" id="1.25.40.20">
    <property type="entry name" value="Ankyrin repeat-containing domain"/>
    <property type="match status" value="3"/>
</dbReference>
<dbReference type="PROSITE" id="PS50088">
    <property type="entry name" value="ANK_REPEAT"/>
    <property type="match status" value="2"/>
</dbReference>
<dbReference type="SUPFAM" id="SSF48403">
    <property type="entry name" value="Ankyrin repeat"/>
    <property type="match status" value="2"/>
</dbReference>
<keyword evidence="5" id="KW-1185">Reference proteome</keyword>
<dbReference type="EMBL" id="JAAOAN010000210">
    <property type="protein sequence ID" value="KAF5716134.1"/>
    <property type="molecule type" value="Genomic_DNA"/>
</dbReference>
<dbReference type="PANTHER" id="PTHR10039">
    <property type="entry name" value="AMELOGENIN"/>
    <property type="match status" value="1"/>
</dbReference>
<name>A0A8H5YPY0_9HYPO</name>
<feature type="domain" description="Nephrocystin 3-like N-terminal" evidence="3">
    <location>
        <begin position="214"/>
        <end position="356"/>
    </location>
</feature>
<feature type="repeat" description="ANK" evidence="2">
    <location>
        <begin position="1115"/>
        <end position="1147"/>
    </location>
</feature>